<name>A0A543Q6K2_ACITH</name>
<dbReference type="Proteomes" id="UP000315403">
    <property type="component" value="Unassembled WGS sequence"/>
</dbReference>
<accession>A0A543Q6K2</accession>
<comment type="caution">
    <text evidence="2">The sequence shown here is derived from an EMBL/GenBank/DDBJ whole genome shotgun (WGS) entry which is preliminary data.</text>
</comment>
<evidence type="ECO:0000313" key="2">
    <source>
        <dbReference type="EMBL" id="TQN51956.1"/>
    </source>
</evidence>
<dbReference type="EMBL" id="SZUV01000001">
    <property type="protein sequence ID" value="TQN51956.1"/>
    <property type="molecule type" value="Genomic_DNA"/>
</dbReference>
<evidence type="ECO:0000259" key="1">
    <source>
        <dbReference type="Pfam" id="PF18135"/>
    </source>
</evidence>
<feature type="domain" description="Type ISP restriction-modification enzyme LLaBIII C-terminal specificity" evidence="1">
    <location>
        <begin position="13"/>
        <end position="155"/>
    </location>
</feature>
<evidence type="ECO:0000313" key="3">
    <source>
        <dbReference type="Proteomes" id="UP000315403"/>
    </source>
</evidence>
<dbReference type="AlphaFoldDB" id="A0A543Q6K2"/>
<dbReference type="Pfam" id="PF18135">
    <property type="entry name" value="Type_ISP_C"/>
    <property type="match status" value="1"/>
</dbReference>
<sequence>MFNVKFYLCSKVFKDELRSHYQDNGIEKTDLFHYVYGLLHSLEYRETYAPDFRAFAEDGKNLMDLHPGYEEIEPWPLEEVWSGDKRDYAVQKIRFPKKVERGSIVYTNALTLKGIPEEVYAYVVNGKSPVEWVMEHYSVRVDKASGIENDANRMLEEIGNERCIVELIGCVVRVSVETQAILKTLGEIKNVI</sequence>
<dbReference type="RefSeq" id="WP_246865012.1">
    <property type="nucleotide sequence ID" value="NZ_SZUV01000001.1"/>
</dbReference>
<dbReference type="InterPro" id="IPR041635">
    <property type="entry name" value="Type_ISP_LLaBIII_C"/>
</dbReference>
<reference evidence="2 3" key="1">
    <citation type="submission" date="2019-03" db="EMBL/GenBank/DDBJ databases">
        <title>New insights into Acidothiobacillus thiooxidans sulfur metabolism through coupled gene expression, solution geochemistry, microscopy and spectroscopy analyses.</title>
        <authorList>
            <person name="Camacho D."/>
            <person name="Frazao R."/>
            <person name="Fouillen A."/>
            <person name="Nanci A."/>
            <person name="Lang B.F."/>
            <person name="Apte S.C."/>
            <person name="Baron C."/>
            <person name="Warren L.A."/>
        </authorList>
    </citation>
    <scope>NUCLEOTIDE SEQUENCE [LARGE SCALE GENOMIC DNA]</scope>
    <source>
        <strain evidence="2 3">ATCC 19377</strain>
    </source>
</reference>
<organism evidence="2 3">
    <name type="scientific">Acidithiobacillus thiooxidans ATCC 19377</name>
    <dbReference type="NCBI Taxonomy" id="637390"/>
    <lineage>
        <taxon>Bacteria</taxon>
        <taxon>Pseudomonadati</taxon>
        <taxon>Pseudomonadota</taxon>
        <taxon>Acidithiobacillia</taxon>
        <taxon>Acidithiobacillales</taxon>
        <taxon>Acidithiobacillaceae</taxon>
        <taxon>Acidithiobacillus</taxon>
    </lineage>
</organism>
<proteinExistence type="predicted"/>
<protein>
    <recommendedName>
        <fullName evidence="1">Type ISP restriction-modification enzyme LLaBIII C-terminal specificity domain-containing protein</fullName>
    </recommendedName>
</protein>
<gene>
    <name evidence="2" type="ORF">DLNHIDIE_01837</name>
</gene>